<dbReference type="RefSeq" id="WP_011971442.1">
    <property type="nucleotide sequence ID" value="NC_009633.1"/>
</dbReference>
<proteinExistence type="predicted"/>
<organism evidence="1 2">
    <name type="scientific">Alkaliphilus metalliredigens (strain QYMF)</name>
    <dbReference type="NCBI Taxonomy" id="293826"/>
    <lineage>
        <taxon>Bacteria</taxon>
        <taxon>Bacillati</taxon>
        <taxon>Bacillota</taxon>
        <taxon>Clostridia</taxon>
        <taxon>Peptostreptococcales</taxon>
        <taxon>Natronincolaceae</taxon>
        <taxon>Alkaliphilus</taxon>
    </lineage>
</organism>
<dbReference type="HOGENOM" id="CLU_153045_4_1_9"/>
<dbReference type="InterPro" id="IPR018841">
    <property type="entry name" value="DUF2442"/>
</dbReference>
<evidence type="ECO:0000313" key="1">
    <source>
        <dbReference type="EMBL" id="ABR46533.1"/>
    </source>
</evidence>
<dbReference type="InterPro" id="IPR036782">
    <property type="entry name" value="NE0471-like_N"/>
</dbReference>
<evidence type="ECO:0000313" key="2">
    <source>
        <dbReference type="Proteomes" id="UP000001572"/>
    </source>
</evidence>
<dbReference type="eggNOG" id="COG1396">
    <property type="taxonomic scope" value="Bacteria"/>
</dbReference>
<dbReference type="Gene3D" id="3.30.2020.10">
    <property type="entry name" value="NE0471-like N-terminal domain"/>
    <property type="match status" value="1"/>
</dbReference>
<evidence type="ECO:0008006" key="3">
    <source>
        <dbReference type="Google" id="ProtNLM"/>
    </source>
</evidence>
<dbReference type="OrthoDB" id="162796at2"/>
<dbReference type="Pfam" id="PF10387">
    <property type="entry name" value="DUF2442"/>
    <property type="match status" value="1"/>
</dbReference>
<dbReference type="Proteomes" id="UP000001572">
    <property type="component" value="Chromosome"/>
</dbReference>
<reference evidence="2" key="1">
    <citation type="journal article" date="2016" name="Genome Announc.">
        <title>Complete genome sequence of Alkaliphilus metalliredigens strain QYMF, an alkaliphilic and metal-reducing bacterium isolated from borax-contaminated leachate ponds.</title>
        <authorList>
            <person name="Hwang C."/>
            <person name="Copeland A."/>
            <person name="Lucas S."/>
            <person name="Lapidus A."/>
            <person name="Barry K."/>
            <person name="Detter J.C."/>
            <person name="Glavina Del Rio T."/>
            <person name="Hammon N."/>
            <person name="Israni S."/>
            <person name="Dalin E."/>
            <person name="Tice H."/>
            <person name="Pitluck S."/>
            <person name="Chertkov O."/>
            <person name="Brettin T."/>
            <person name="Bruce D."/>
            <person name="Han C."/>
            <person name="Schmutz J."/>
            <person name="Larimer F."/>
            <person name="Land M.L."/>
            <person name="Hauser L."/>
            <person name="Kyrpides N."/>
            <person name="Mikhailova N."/>
            <person name="Ye Q."/>
            <person name="Zhou J."/>
            <person name="Richardson P."/>
            <person name="Fields M.W."/>
        </authorList>
    </citation>
    <scope>NUCLEOTIDE SEQUENCE [LARGE SCALE GENOMIC DNA]</scope>
    <source>
        <strain evidence="2">QYMF</strain>
    </source>
</reference>
<sequence length="81" mass="9688">MYLAIMNVKPLIDYQLLLTFENGEKRIFDMKPYLDKGIFKELKDEKKFKSVRVSFDSIEWCNQADIDPEVLYEKSVKYSLQ</sequence>
<keyword evidence="2" id="KW-1185">Reference proteome</keyword>
<protein>
    <recommendedName>
        <fullName evidence="3">DUF2442 domain-containing protein</fullName>
    </recommendedName>
</protein>
<dbReference type="SUPFAM" id="SSF143880">
    <property type="entry name" value="NE0471 N-terminal domain-like"/>
    <property type="match status" value="1"/>
</dbReference>
<dbReference type="KEGG" id="amt:Amet_0301"/>
<dbReference type="STRING" id="293826.Amet_0301"/>
<gene>
    <name evidence="1" type="ordered locus">Amet_0301</name>
</gene>
<dbReference type="EMBL" id="CP000724">
    <property type="protein sequence ID" value="ABR46533.1"/>
    <property type="molecule type" value="Genomic_DNA"/>
</dbReference>
<name>A6TK15_ALKMQ</name>
<dbReference type="AlphaFoldDB" id="A6TK15"/>
<accession>A6TK15</accession>